<dbReference type="SFLD" id="SFLDG01212">
    <property type="entry name" value="Phytoene_synthase_like"/>
    <property type="match status" value="1"/>
</dbReference>
<accession>A0A315Z4Q7</accession>
<dbReference type="CDD" id="cd00683">
    <property type="entry name" value="Trans_IPPS_HH"/>
    <property type="match status" value="1"/>
</dbReference>
<dbReference type="AlphaFoldDB" id="A0A315Z4Q7"/>
<dbReference type="InterPro" id="IPR033904">
    <property type="entry name" value="Trans_IPPS_HH"/>
</dbReference>
<dbReference type="SFLD" id="SFLDG01018">
    <property type="entry name" value="Squalene/Phytoene_Synthase_Lik"/>
    <property type="match status" value="1"/>
</dbReference>
<dbReference type="InterPro" id="IPR008949">
    <property type="entry name" value="Isoprenoid_synthase_dom_sf"/>
</dbReference>
<dbReference type="OrthoDB" id="9787280at2"/>
<dbReference type="InterPro" id="IPR044843">
    <property type="entry name" value="Trans_IPPS_bact-type"/>
</dbReference>
<name>A0A315Z4Q7_SEDFL</name>
<evidence type="ECO:0000256" key="1">
    <source>
        <dbReference type="ARBA" id="ARBA00022679"/>
    </source>
</evidence>
<dbReference type="PANTHER" id="PTHR31480">
    <property type="entry name" value="BIFUNCTIONAL LYCOPENE CYCLASE/PHYTOENE SYNTHASE"/>
    <property type="match status" value="1"/>
</dbReference>
<keyword evidence="1" id="KW-0808">Transferase</keyword>
<protein>
    <submittedName>
        <fullName evidence="2">Phytoene/squalene synthetase</fullName>
    </submittedName>
</protein>
<dbReference type="EMBL" id="QGDO01000007">
    <property type="protein sequence ID" value="PWJ38458.1"/>
    <property type="molecule type" value="Genomic_DNA"/>
</dbReference>
<dbReference type="InterPro" id="IPR002060">
    <property type="entry name" value="Squ/phyt_synthse"/>
</dbReference>
<evidence type="ECO:0000313" key="2">
    <source>
        <dbReference type="EMBL" id="PWJ38458.1"/>
    </source>
</evidence>
<gene>
    <name evidence="2" type="ORF">BC781_10748</name>
</gene>
<organism evidence="2 3">
    <name type="scientific">Sediminitomix flava</name>
    <dbReference type="NCBI Taxonomy" id="379075"/>
    <lineage>
        <taxon>Bacteria</taxon>
        <taxon>Pseudomonadati</taxon>
        <taxon>Bacteroidota</taxon>
        <taxon>Cytophagia</taxon>
        <taxon>Cytophagales</taxon>
        <taxon>Flammeovirgaceae</taxon>
        <taxon>Sediminitomix</taxon>
    </lineage>
</organism>
<dbReference type="Pfam" id="PF00494">
    <property type="entry name" value="SQS_PSY"/>
    <property type="match status" value="1"/>
</dbReference>
<dbReference type="PROSITE" id="PS01045">
    <property type="entry name" value="SQUALEN_PHYTOEN_SYN_2"/>
    <property type="match status" value="1"/>
</dbReference>
<keyword evidence="3" id="KW-1185">Reference proteome</keyword>
<proteinExistence type="predicted"/>
<dbReference type="SUPFAM" id="SSF48576">
    <property type="entry name" value="Terpenoid synthases"/>
    <property type="match status" value="1"/>
</dbReference>
<dbReference type="Proteomes" id="UP000245535">
    <property type="component" value="Unassembled WGS sequence"/>
</dbReference>
<reference evidence="2 3" key="1">
    <citation type="submission" date="2018-03" db="EMBL/GenBank/DDBJ databases">
        <title>Genomic Encyclopedia of Archaeal and Bacterial Type Strains, Phase II (KMG-II): from individual species to whole genera.</title>
        <authorList>
            <person name="Goeker M."/>
        </authorList>
    </citation>
    <scope>NUCLEOTIDE SEQUENCE [LARGE SCALE GENOMIC DNA]</scope>
    <source>
        <strain evidence="2 3">DSM 28229</strain>
    </source>
</reference>
<dbReference type="Gene3D" id="1.10.600.10">
    <property type="entry name" value="Farnesyl Diphosphate Synthase"/>
    <property type="match status" value="1"/>
</dbReference>
<sequence length="281" mass="33024">MNKKALFDNISLACSKHITQKYSTSFSLGIRCLHSDLRGPIYSVYGFVRIADEIVDTFHDYDKETLLKEFKEETYKALDQRISTNPVLNSFQQAVHDFNIDYKHIDTFLKSMEMDLNKKEYDPSQYEEYILGSAEVVGLMCLKIFCYGDQEQYDKLEPYAMRLGSAFQKVNFLRDLKDDIEDLGRFYFPNLVVSDFNDDTKREIEKEIEEDFKYALKGIVQLPKSSRFGVYLAYVYYSRLFQKIKNTPHTKVMEGRIRIPNPRKLSLFASTYVKHQLNLLN</sequence>
<dbReference type="RefSeq" id="WP_109621547.1">
    <property type="nucleotide sequence ID" value="NZ_QGDO01000007.1"/>
</dbReference>
<dbReference type="InterPro" id="IPR019845">
    <property type="entry name" value="Squalene/phytoene_synthase_CS"/>
</dbReference>
<comment type="caution">
    <text evidence="2">The sequence shown here is derived from an EMBL/GenBank/DDBJ whole genome shotgun (WGS) entry which is preliminary data.</text>
</comment>
<dbReference type="SFLD" id="SFLDS00005">
    <property type="entry name" value="Isoprenoid_Synthase_Type_I"/>
    <property type="match status" value="1"/>
</dbReference>
<dbReference type="GO" id="GO:0016117">
    <property type="term" value="P:carotenoid biosynthetic process"/>
    <property type="evidence" value="ECO:0007669"/>
    <property type="project" value="UniProtKB-ARBA"/>
</dbReference>
<dbReference type="GO" id="GO:0051996">
    <property type="term" value="F:squalene synthase [NAD(P)H] activity"/>
    <property type="evidence" value="ECO:0007669"/>
    <property type="project" value="InterPro"/>
</dbReference>
<dbReference type="GO" id="GO:0004311">
    <property type="term" value="F:geranylgeranyl diphosphate synthase activity"/>
    <property type="evidence" value="ECO:0007669"/>
    <property type="project" value="InterPro"/>
</dbReference>
<evidence type="ECO:0000313" key="3">
    <source>
        <dbReference type="Proteomes" id="UP000245535"/>
    </source>
</evidence>